<sequence length="161" mass="18437">MFDFYRNRRISVADYNNFKRFYRRKLEDNKRSFNDILLRNSNNKSKTVWKIIRGETTSDNSSDLSIYYDDKLVGDPVNLCDLFNDYFSTINGITTNDTVLNHSVKLHSNSMFLDSATISEVYAVIIAVSKKMSAGLDGIPCNILGHVAEFLAYPLTQLVNQ</sequence>
<dbReference type="EMBL" id="JASPKY010000823">
    <property type="protein sequence ID" value="KAK9681339.1"/>
    <property type="molecule type" value="Genomic_DNA"/>
</dbReference>
<evidence type="ECO:0000313" key="2">
    <source>
        <dbReference type="Proteomes" id="UP001458880"/>
    </source>
</evidence>
<name>A0AAW1HXA1_POPJA</name>
<dbReference type="AlphaFoldDB" id="A0AAW1HXA1"/>
<evidence type="ECO:0000313" key="1">
    <source>
        <dbReference type="EMBL" id="KAK9681339.1"/>
    </source>
</evidence>
<proteinExistence type="predicted"/>
<comment type="caution">
    <text evidence="1">The sequence shown here is derived from an EMBL/GenBank/DDBJ whole genome shotgun (WGS) entry which is preliminary data.</text>
</comment>
<accession>A0AAW1HXA1</accession>
<keyword evidence="2" id="KW-1185">Reference proteome</keyword>
<reference evidence="1 2" key="1">
    <citation type="journal article" date="2024" name="BMC Genomics">
        <title>De novo assembly and annotation of Popillia japonica's genome with initial clues to its potential as an invasive pest.</title>
        <authorList>
            <person name="Cucini C."/>
            <person name="Boschi S."/>
            <person name="Funari R."/>
            <person name="Cardaioli E."/>
            <person name="Iannotti N."/>
            <person name="Marturano G."/>
            <person name="Paoli F."/>
            <person name="Bruttini M."/>
            <person name="Carapelli A."/>
            <person name="Frati F."/>
            <person name="Nardi F."/>
        </authorList>
    </citation>
    <scope>NUCLEOTIDE SEQUENCE [LARGE SCALE GENOMIC DNA]</scope>
    <source>
        <strain evidence="1">DMR45628</strain>
    </source>
</reference>
<gene>
    <name evidence="1" type="ORF">QE152_g38372</name>
</gene>
<dbReference type="Proteomes" id="UP001458880">
    <property type="component" value="Unassembled WGS sequence"/>
</dbReference>
<organism evidence="1 2">
    <name type="scientific">Popillia japonica</name>
    <name type="common">Japanese beetle</name>
    <dbReference type="NCBI Taxonomy" id="7064"/>
    <lineage>
        <taxon>Eukaryota</taxon>
        <taxon>Metazoa</taxon>
        <taxon>Ecdysozoa</taxon>
        <taxon>Arthropoda</taxon>
        <taxon>Hexapoda</taxon>
        <taxon>Insecta</taxon>
        <taxon>Pterygota</taxon>
        <taxon>Neoptera</taxon>
        <taxon>Endopterygota</taxon>
        <taxon>Coleoptera</taxon>
        <taxon>Polyphaga</taxon>
        <taxon>Scarabaeiformia</taxon>
        <taxon>Scarabaeidae</taxon>
        <taxon>Rutelinae</taxon>
        <taxon>Popillia</taxon>
    </lineage>
</organism>
<protein>
    <submittedName>
        <fullName evidence="1">Uncharacterized protein</fullName>
    </submittedName>
</protein>